<dbReference type="VEuPathDB" id="MicrosporidiaDB:EROM_010310"/>
<dbReference type="OrthoDB" id="3318at2759"/>
<dbReference type="PANTHER" id="PTHR12893:SF0">
    <property type="entry name" value="GRASP65"/>
    <property type="match status" value="1"/>
</dbReference>
<keyword evidence="8" id="KW-1185">Reference proteome</keyword>
<comment type="subcellular location">
    <subcellularLocation>
        <location evidence="1">Golgi apparatus membrane</location>
    </subcellularLocation>
</comment>
<dbReference type="KEGG" id="ero:EROM_010310"/>
<dbReference type="InterPro" id="IPR024958">
    <property type="entry name" value="GRASP_PDZ"/>
</dbReference>
<protein>
    <submittedName>
        <fullName evidence="7">Peripheral Golgi membrane protein</fullName>
    </submittedName>
</protein>
<dbReference type="GeneID" id="20520658"/>
<feature type="region of interest" description="Disordered" evidence="5">
    <location>
        <begin position="517"/>
        <end position="545"/>
    </location>
</feature>
<dbReference type="SUPFAM" id="SSF50156">
    <property type="entry name" value="PDZ domain-like"/>
    <property type="match status" value="1"/>
</dbReference>
<keyword evidence="4" id="KW-0472">Membrane</keyword>
<feature type="compositionally biased region" description="Basic and acidic residues" evidence="5">
    <location>
        <begin position="258"/>
        <end position="269"/>
    </location>
</feature>
<dbReference type="Pfam" id="PF04495">
    <property type="entry name" value="GRASP55_65"/>
    <property type="match status" value="1"/>
</dbReference>
<accession>I6ZS07</accession>
<evidence type="ECO:0000256" key="5">
    <source>
        <dbReference type="SAM" id="MobiDB-lite"/>
    </source>
</evidence>
<dbReference type="InterPro" id="IPR036034">
    <property type="entry name" value="PDZ_sf"/>
</dbReference>
<feature type="region of interest" description="Disordered" evidence="5">
    <location>
        <begin position="439"/>
        <end position="489"/>
    </location>
</feature>
<evidence type="ECO:0000313" key="7">
    <source>
        <dbReference type="EMBL" id="AFN82376.1"/>
    </source>
</evidence>
<dbReference type="AlphaFoldDB" id="I6ZS07"/>
<evidence type="ECO:0000259" key="6">
    <source>
        <dbReference type="PROSITE" id="PS50106"/>
    </source>
</evidence>
<evidence type="ECO:0000256" key="2">
    <source>
        <dbReference type="ARBA" id="ARBA00022737"/>
    </source>
</evidence>
<reference evidence="7 8" key="1">
    <citation type="journal article" date="2012" name="Proc. Natl. Acad. Sci. U.S.A.">
        <title>Gain and loss of multiple functionally related, horizontally transferred genes in the reduced genomes of two microsporidian parasites.</title>
        <authorList>
            <person name="Pombert J.-F."/>
            <person name="Selman M."/>
            <person name="Burki F."/>
            <person name="Bardell F.T."/>
            <person name="Farinelli L."/>
            <person name="Solter L.F."/>
            <person name="Whitman D.W."/>
            <person name="Weiss L.M."/>
            <person name="Corradi N."/>
            <person name="Keeling P.J."/>
        </authorList>
    </citation>
    <scope>NUCLEOTIDE SEQUENCE [LARGE SCALE GENOMIC DNA]</scope>
    <source>
        <strain evidence="7 8">SJ-2008</strain>
    </source>
</reference>
<keyword evidence="2" id="KW-0677">Repeat</keyword>
<keyword evidence="3" id="KW-0333">Golgi apparatus</keyword>
<proteinExistence type="predicted"/>
<evidence type="ECO:0000313" key="8">
    <source>
        <dbReference type="Proteomes" id="UP000010094"/>
    </source>
</evidence>
<dbReference type="InterPro" id="IPR007583">
    <property type="entry name" value="GRASP55_65"/>
</dbReference>
<dbReference type="GO" id="GO:0000139">
    <property type="term" value="C:Golgi membrane"/>
    <property type="evidence" value="ECO:0007669"/>
    <property type="project" value="UniProtKB-SubCell"/>
</dbReference>
<evidence type="ECO:0000256" key="3">
    <source>
        <dbReference type="ARBA" id="ARBA00023034"/>
    </source>
</evidence>
<feature type="domain" description="PDZ" evidence="6">
    <location>
        <begin position="74"/>
        <end position="156"/>
    </location>
</feature>
<dbReference type="PANTHER" id="PTHR12893">
    <property type="entry name" value="GOLGI REASSEMBLY STACKING PROTEIN GRASP"/>
    <property type="match status" value="1"/>
</dbReference>
<dbReference type="EMBL" id="CP003518">
    <property type="protein sequence ID" value="AFN82376.1"/>
    <property type="molecule type" value="Genomic_DNA"/>
</dbReference>
<dbReference type="Gene3D" id="2.30.42.10">
    <property type="match status" value="2"/>
</dbReference>
<dbReference type="PROSITE" id="PS50106">
    <property type="entry name" value="PDZ"/>
    <property type="match status" value="1"/>
</dbReference>
<name>I6ZS07_ENCRO</name>
<dbReference type="HOGENOM" id="CLU_502495_0_0_1"/>
<dbReference type="SMART" id="SM00228">
    <property type="entry name" value="PDZ"/>
    <property type="match status" value="1"/>
</dbReference>
<gene>
    <name evidence="7" type="ordered locus">EROM_010310</name>
</gene>
<feature type="compositionally biased region" description="Basic and acidic residues" evidence="5">
    <location>
        <begin position="469"/>
        <end position="483"/>
    </location>
</feature>
<dbReference type="InterPro" id="IPR001478">
    <property type="entry name" value="PDZ"/>
</dbReference>
<organism evidence="7 8">
    <name type="scientific">Encephalitozoon romaleae (strain SJ-2008)</name>
    <name type="common">Microsporidian parasite</name>
    <dbReference type="NCBI Taxonomy" id="1178016"/>
    <lineage>
        <taxon>Eukaryota</taxon>
        <taxon>Fungi</taxon>
        <taxon>Fungi incertae sedis</taxon>
        <taxon>Microsporidia</taxon>
        <taxon>Unikaryonidae</taxon>
        <taxon>Encephalitozoon</taxon>
    </lineage>
</organism>
<feature type="region of interest" description="Disordered" evidence="5">
    <location>
        <begin position="255"/>
        <end position="276"/>
    </location>
</feature>
<evidence type="ECO:0000256" key="1">
    <source>
        <dbReference type="ARBA" id="ARBA00004394"/>
    </source>
</evidence>
<evidence type="ECO:0000256" key="4">
    <source>
        <dbReference type="ARBA" id="ARBA00023136"/>
    </source>
</evidence>
<sequence length="545" mass="61132">MGSCISTIKSLQILKVSEGSVSHKNGVLPFIHSIVSFNGKAIESKDDALAMNKEWESKALNLELIDMRTMETSILEIPRKDKTRLGISVKFHQSMASLLSMEVLRVNPGSPAEKAGIVVGDYILGIENIYSKDEDDLLRFLELNRRRVVPLLVYNNDLEYVRVVPLQVGMDVLLGCQIGMGELYKVPFSPRRSKIEFNNEIIKNDVRRLRRKLRGKDIISSRLRDVMSGSDGCLESMSSTYIWDAQEKTPSYDFMSSKSKESFHSEAPSESRQPLEGVEEVNEIPMILPEGLTYEVPMGRKKCIETKRNDLSKDIVNILEQGQDDHFDFESSLSLVSKDEVLEKKAVRGPSSIRKAEIKKGLGYIRQAEGSNDEESEGFLLPIEKDDPHKGEFDAKNFLSSLSLSFYGTENGYDSTGPHKTMEISEHEADGKCPLCSEHHQEERSEFAESSDDEPKPQVNKTSNILKLEISHDAEPSKQKEGGEMLGGMPLDVFNNISNERKSNVLLEQFKNMEDLRSVQSHSEEDSLETATIGSPPYSDPGSIL</sequence>
<dbReference type="RefSeq" id="XP_009263873.1">
    <property type="nucleotide sequence ID" value="XM_009265598.1"/>
</dbReference>
<dbReference type="GO" id="GO:0007030">
    <property type="term" value="P:Golgi organization"/>
    <property type="evidence" value="ECO:0007669"/>
    <property type="project" value="TreeGrafter"/>
</dbReference>
<dbReference type="Proteomes" id="UP000010094">
    <property type="component" value="Chromosome I"/>
</dbReference>